<proteinExistence type="predicted"/>
<evidence type="ECO:0000256" key="1">
    <source>
        <dbReference type="SAM" id="MobiDB-lite"/>
    </source>
</evidence>
<reference evidence="2 3" key="1">
    <citation type="submission" date="2019-04" db="EMBL/GenBank/DDBJ databases">
        <title>Friends and foes A comparative genomics studyof 23 Aspergillus species from section Flavi.</title>
        <authorList>
            <consortium name="DOE Joint Genome Institute"/>
            <person name="Kjaerbolling I."/>
            <person name="Vesth T."/>
            <person name="Frisvad J.C."/>
            <person name="Nybo J.L."/>
            <person name="Theobald S."/>
            <person name="Kildgaard S."/>
            <person name="Isbrandt T."/>
            <person name="Kuo A."/>
            <person name="Sato A."/>
            <person name="Lyhne E.K."/>
            <person name="Kogle M.E."/>
            <person name="Wiebenga A."/>
            <person name="Kun R.S."/>
            <person name="Lubbers R.J."/>
            <person name="Makela M.R."/>
            <person name="Barry K."/>
            <person name="Chovatia M."/>
            <person name="Clum A."/>
            <person name="Daum C."/>
            <person name="Haridas S."/>
            <person name="He G."/>
            <person name="LaButti K."/>
            <person name="Lipzen A."/>
            <person name="Mondo S."/>
            <person name="Riley R."/>
            <person name="Salamov A."/>
            <person name="Simmons B.A."/>
            <person name="Magnuson J.K."/>
            <person name="Henrissat B."/>
            <person name="Mortensen U.H."/>
            <person name="Larsen T.O."/>
            <person name="Devries R.P."/>
            <person name="Grigoriev I.V."/>
            <person name="Machida M."/>
            <person name="Baker S.E."/>
            <person name="Andersen M.R."/>
        </authorList>
    </citation>
    <scope>NUCLEOTIDE SEQUENCE [LARGE SCALE GENOMIC DNA]</scope>
    <source>
        <strain evidence="2 3">IBT 29228</strain>
    </source>
</reference>
<accession>A0A5N7BEU6</accession>
<gene>
    <name evidence="2" type="ORF">BDV26DRAFT_290511</name>
</gene>
<dbReference type="OrthoDB" id="4501510at2759"/>
<keyword evidence="3" id="KW-1185">Reference proteome</keyword>
<protein>
    <submittedName>
        <fullName evidence="2">Uncharacterized protein</fullName>
    </submittedName>
</protein>
<sequence length="243" mass="28472">MYYVYYASLYTVWALLPDGAPDRLWWVRMAAFLEECLRIIQFGGDDRFKIKKVNPIADEGYETGDEIDCENGFRGCVGDEYSEDEGMSDTDVEYGINVDDDEEEEEEEEEGESELETVIDDEEHMSNGDEQEAREDDVADQNDEIVREMVNWDHVVTDEPEESPEERLRLDAHGHGHRGPDYRAWVLKNHRKYGTTFRWDDQNGEPTLEDVRYQLWQKVSHDLREIDANQGGRVYTKPALRFR</sequence>
<evidence type="ECO:0000313" key="3">
    <source>
        <dbReference type="Proteomes" id="UP000326198"/>
    </source>
</evidence>
<evidence type="ECO:0000313" key="2">
    <source>
        <dbReference type="EMBL" id="KAE8380270.1"/>
    </source>
</evidence>
<feature type="region of interest" description="Disordered" evidence="1">
    <location>
        <begin position="100"/>
        <end position="141"/>
    </location>
</feature>
<dbReference type="AlphaFoldDB" id="A0A5N7BEU6"/>
<organism evidence="2 3">
    <name type="scientific">Aspergillus bertholletiae</name>
    <dbReference type="NCBI Taxonomy" id="1226010"/>
    <lineage>
        <taxon>Eukaryota</taxon>
        <taxon>Fungi</taxon>
        <taxon>Dikarya</taxon>
        <taxon>Ascomycota</taxon>
        <taxon>Pezizomycotina</taxon>
        <taxon>Eurotiomycetes</taxon>
        <taxon>Eurotiomycetidae</taxon>
        <taxon>Eurotiales</taxon>
        <taxon>Aspergillaceae</taxon>
        <taxon>Aspergillus</taxon>
        <taxon>Aspergillus subgen. Circumdati</taxon>
    </lineage>
</organism>
<dbReference type="EMBL" id="ML736183">
    <property type="protein sequence ID" value="KAE8380270.1"/>
    <property type="molecule type" value="Genomic_DNA"/>
</dbReference>
<dbReference type="Proteomes" id="UP000326198">
    <property type="component" value="Unassembled WGS sequence"/>
</dbReference>
<name>A0A5N7BEU6_9EURO</name>